<dbReference type="EMBL" id="QOCE01000039">
    <property type="protein sequence ID" value="RBW52442.1"/>
    <property type="molecule type" value="Genomic_DNA"/>
</dbReference>
<evidence type="ECO:0000259" key="5">
    <source>
        <dbReference type="Pfam" id="PF08548"/>
    </source>
</evidence>
<comment type="cofactor">
    <cofactor evidence="1">
        <name>Ca(2+)</name>
        <dbReference type="ChEBI" id="CHEBI:29108"/>
    </cofactor>
</comment>
<dbReference type="Gene3D" id="2.150.10.10">
    <property type="entry name" value="Serralysin-like metalloprotease, C-terminal"/>
    <property type="match status" value="4"/>
</dbReference>
<dbReference type="GO" id="GO:0005615">
    <property type="term" value="C:extracellular space"/>
    <property type="evidence" value="ECO:0007669"/>
    <property type="project" value="InterPro"/>
</dbReference>
<evidence type="ECO:0000256" key="3">
    <source>
        <dbReference type="ARBA" id="ARBA00022525"/>
    </source>
</evidence>
<feature type="domain" description="Peptidase M10 serralysin C-terminal" evidence="5">
    <location>
        <begin position="378"/>
        <end position="453"/>
    </location>
</feature>
<protein>
    <recommendedName>
        <fullName evidence="5">Peptidase M10 serralysin C-terminal domain-containing protein</fullName>
    </recommendedName>
</protein>
<dbReference type="InterPro" id="IPR018511">
    <property type="entry name" value="Hemolysin-typ_Ca-bd_CS"/>
</dbReference>
<dbReference type="PANTHER" id="PTHR38340:SF1">
    <property type="entry name" value="S-LAYER PROTEIN"/>
    <property type="match status" value="1"/>
</dbReference>
<reference evidence="6 7" key="1">
    <citation type="submission" date="2018-07" db="EMBL/GenBank/DDBJ databases">
        <title>Modular assembly of carbohydrate-degrading microbial communities in the ocean.</title>
        <authorList>
            <person name="Enke T.N."/>
            <person name="Datta M.S."/>
            <person name="Schwartzman J.A."/>
            <person name="Cermak N."/>
            <person name="Schmitz D.A."/>
            <person name="Barrere J."/>
            <person name="Cordero O.X."/>
        </authorList>
    </citation>
    <scope>NUCLEOTIDE SEQUENCE [LARGE SCALE GENOMIC DNA]</scope>
    <source>
        <strain evidence="6 7">C3M10</strain>
    </source>
</reference>
<organism evidence="6 7">
    <name type="scientific">Phaeobacter gallaeciensis</name>
    <dbReference type="NCBI Taxonomy" id="60890"/>
    <lineage>
        <taxon>Bacteria</taxon>
        <taxon>Pseudomonadati</taxon>
        <taxon>Pseudomonadota</taxon>
        <taxon>Alphaproteobacteria</taxon>
        <taxon>Rhodobacterales</taxon>
        <taxon>Roseobacteraceae</taxon>
        <taxon>Phaeobacter</taxon>
    </lineage>
</organism>
<dbReference type="InterPro" id="IPR001343">
    <property type="entry name" value="Hemolysn_Ca-bd"/>
</dbReference>
<dbReference type="InterPro" id="IPR050557">
    <property type="entry name" value="RTX_toxin/Mannuronan_C5-epim"/>
</dbReference>
<comment type="caution">
    <text evidence="6">The sequence shown here is derived from an EMBL/GenBank/DDBJ whole genome shotgun (WGS) entry which is preliminary data.</text>
</comment>
<dbReference type="Pfam" id="PF08548">
    <property type="entry name" value="Peptidase_M10_C"/>
    <property type="match status" value="1"/>
</dbReference>
<evidence type="ECO:0000256" key="1">
    <source>
        <dbReference type="ARBA" id="ARBA00001913"/>
    </source>
</evidence>
<gene>
    <name evidence="6" type="ORF">DS909_17125</name>
</gene>
<dbReference type="GO" id="GO:0005509">
    <property type="term" value="F:calcium ion binding"/>
    <property type="evidence" value="ECO:0007669"/>
    <property type="project" value="InterPro"/>
</dbReference>
<evidence type="ECO:0000256" key="4">
    <source>
        <dbReference type="ARBA" id="ARBA00022737"/>
    </source>
</evidence>
<evidence type="ECO:0000313" key="7">
    <source>
        <dbReference type="Proteomes" id="UP000252706"/>
    </source>
</evidence>
<evidence type="ECO:0000256" key="2">
    <source>
        <dbReference type="ARBA" id="ARBA00004613"/>
    </source>
</evidence>
<dbReference type="InterPro" id="IPR013858">
    <property type="entry name" value="Peptidase_M10B_C"/>
</dbReference>
<dbReference type="SUPFAM" id="SSF51120">
    <property type="entry name" value="beta-Roll"/>
    <property type="match status" value="4"/>
</dbReference>
<dbReference type="AlphaFoldDB" id="A0A366WWF8"/>
<name>A0A366WWF8_9RHOB</name>
<dbReference type="InterPro" id="IPR011049">
    <property type="entry name" value="Serralysin-like_metalloprot_C"/>
</dbReference>
<dbReference type="Proteomes" id="UP000252706">
    <property type="component" value="Unassembled WGS sequence"/>
</dbReference>
<sequence>MGILSFVQTIWTANMPILSQVSRLAVPGGDTLRLLVHDPATETRAEWNLSPTILSPDGAQVENTGRSSTQVNITVDGITHGLDKTTIQHLIGSETSAHAYLDESGFVGDLMVLHQQTAFGKSYLFAARSTGSGIGIYELNEDDVPTLISTRGDSRSTYLKGVSDMAGVTLGGKPFVVAISALDNGVSLLELRSNGQLQARDSFGIDELLPVDRPSALEVVELGGQTFALITSFGSSSLTVIELLAAGEMRFIDQAIDTLETRFAGASALDTITLDGQVFVAVAGNDGGVSLFQLLPNGRLVLLDTQIDGILTALDGVRQLQFAQVGDQIELFALSAGDAGLTRLHLDLGPIGVTATRSTGTDGRDILTAPEGDGQVQAGAGDDILIDGGGRDSLRGGSGADLFVLRPDEQGDIIRDFNVTEDRIDLSSFTALSGLSDISVSTSATGAVLRWDKEVLTVHSHNGARLSAADLEERLLFNDSHVVIPERLPQIGSPESDTFIWTEGEDSIDGAGGVDTMTYAAATQSVTVDLLDSSKNTGDAAGDELSNIESLVGSHYGDSLSGDDNGNTLNGGPGNDLLRGRGGYDWIIPGEGQDTINGGSGRDMVSFVDLPDRPGRTNVQYLLELDLAAGTASTSPENTYELVNIERVTGTIFADRMKGSDGDDQLRGLGDYDWFTATSGQDTLDGGTGKDMVSYVEWMGSGAAIVGSVFGSGAPPGSSSVAGVVVDLDNTNNNTRLAAGHTYISIERITGSSWQDVFFGDGASNDFRGLGGYDWFVGSTGGRERYFGGAGIDTVTYYRSSAGISASLSNGATVKGAETGRGITGDAARDLYFEIENLIGSHFDDRLGGNSGRNQLSGLDGDDFLFGYGGIDQLKGGAGNDTIDGGDGSDYALFNGDYADYTLTRTSATTVTATGPDGTDSLIDVEYFRFNDQDVRIWDLSL</sequence>
<dbReference type="PROSITE" id="PS00330">
    <property type="entry name" value="HEMOLYSIN_CALCIUM"/>
    <property type="match status" value="4"/>
</dbReference>
<accession>A0A366WWF8</accession>
<proteinExistence type="predicted"/>
<dbReference type="PANTHER" id="PTHR38340">
    <property type="entry name" value="S-LAYER PROTEIN"/>
    <property type="match status" value="1"/>
</dbReference>
<dbReference type="Pfam" id="PF00353">
    <property type="entry name" value="HemolysinCabind"/>
    <property type="match status" value="3"/>
</dbReference>
<dbReference type="PRINTS" id="PR00313">
    <property type="entry name" value="CABNDNGRPT"/>
</dbReference>
<keyword evidence="4" id="KW-0677">Repeat</keyword>
<keyword evidence="3" id="KW-0964">Secreted</keyword>
<evidence type="ECO:0000313" key="6">
    <source>
        <dbReference type="EMBL" id="RBW52442.1"/>
    </source>
</evidence>
<comment type="subcellular location">
    <subcellularLocation>
        <location evidence="2">Secreted</location>
    </subcellularLocation>
</comment>